<dbReference type="GO" id="GO:0046475">
    <property type="term" value="P:glycerophospholipid catabolic process"/>
    <property type="evidence" value="ECO:0007669"/>
    <property type="project" value="TreeGrafter"/>
</dbReference>
<dbReference type="CDD" id="cd04036">
    <property type="entry name" value="C2_cPLA2"/>
    <property type="match status" value="1"/>
</dbReference>
<evidence type="ECO:0000256" key="4">
    <source>
        <dbReference type="ARBA" id="ARBA00004514"/>
    </source>
</evidence>
<dbReference type="Pfam" id="PF00168">
    <property type="entry name" value="C2"/>
    <property type="match status" value="1"/>
</dbReference>
<dbReference type="Gene3D" id="3.40.1090.10">
    <property type="entry name" value="Cytosolic phospholipase A2 catalytic domain"/>
    <property type="match status" value="1"/>
</dbReference>
<comment type="catalytic activity">
    <reaction evidence="12">
        <text>a 1-acyl-sn-glycero-3-phosphocholine + H2O = sn-glycerol 3-phosphocholine + a fatty acid + H(+)</text>
        <dbReference type="Rhea" id="RHEA:15177"/>
        <dbReference type="ChEBI" id="CHEBI:15377"/>
        <dbReference type="ChEBI" id="CHEBI:15378"/>
        <dbReference type="ChEBI" id="CHEBI:16870"/>
        <dbReference type="ChEBI" id="CHEBI:28868"/>
        <dbReference type="ChEBI" id="CHEBI:58168"/>
        <dbReference type="EC" id="3.1.1.5"/>
    </reaction>
</comment>
<feature type="domain" description="PLA2c" evidence="17">
    <location>
        <begin position="303"/>
        <end position="850"/>
    </location>
</feature>
<accession>A0AAV7MKT2</accession>
<dbReference type="SUPFAM" id="SSF49562">
    <property type="entry name" value="C2 domain (Calcium/lipid-binding domain, CaLB)"/>
    <property type="match status" value="1"/>
</dbReference>
<dbReference type="FunFam" id="2.60.40.150:FF:000030">
    <property type="entry name" value="Phospholipase A2"/>
    <property type="match status" value="1"/>
</dbReference>
<dbReference type="Pfam" id="PF18695">
    <property type="entry name" value="cPLA2_C2"/>
    <property type="match status" value="1"/>
</dbReference>
<keyword evidence="6 15" id="KW-0479">Metal-binding</keyword>
<dbReference type="PROSITE" id="PS51210">
    <property type="entry name" value="PLA2C"/>
    <property type="match status" value="1"/>
</dbReference>
<evidence type="ECO:0000256" key="10">
    <source>
        <dbReference type="ARBA" id="ARBA00023098"/>
    </source>
</evidence>
<keyword evidence="10 14" id="KW-0443">Lipid metabolism</keyword>
<sequence>MFRGAVTRAWAPGLPALATALLLQHKKERKAGQRQQRLPTWKRETHPCYNLTVKVLRAKNIGCTDSFSKADTYVELRLPTASPTTSRTRVISNSSNPVWNETFHYHVHGAVKNILELTLLDKDVVLDDELLAVSFDVGRLTPGKPLKSTFPIKPQNNEELEVEFYIEKSDDPPAEVITNGVLVAHPCLSVQGTIGGVTRTPDNKDAKAQFKLSMPGAYEKEVLVTYSESSEEEGKTPFVFHVDGELNPALEVSLQEGLNLELKKPEQGDLLSLQVASLPVGEKVDFTVPLGKEQKVDLSIKTEESYGNLDVRLGFALSNGEEQYLKKRKPIIAQALKEALKLENAPSKDEVPVVAVVASGGGTRAMTSFFGNLAALQEMKLMDALTYISGVSGSTWCMSTLYKEPDWSQKDLQSVISSIRDSVTNKKKGAFSLDRLKYYYQELSSMENEGRKVSYIDLWGLIIECILHQKENPFKLSEQQKSVQRAQNPYPVYASINVRSNISGSDFAEWCEFTPHEVGLRKYGAFIRTEDFGSEFFMGHLIHRRPEPRICYLQGVWSSVLAASLDEIWANMATSGVNWINSLQDAIKAIDDSRKKHFRHCSRLKTQVVKPDGIFMQLYQDVFKSRVMAGESYNFTRGLYLHKNYVGTKEFVPWKDNHLDASPNKLTPMEESLHLVDGGLSINSPFPLMLQPERDVDVIISFNYSWDSHFKVLLLTEMYCRERGIPFPKIELSEEDEKKPKECYMFLDLENPKVPIVIHFPLVNDTFQKHKEPGIERETEEEKSFGNFHISGRNSPYRSSNFTFDPCDFDRLLGVNRYNVLNNRDTILEALALALKRRTLRESKRVEPTV</sequence>
<evidence type="ECO:0000256" key="8">
    <source>
        <dbReference type="ARBA" id="ARBA00022837"/>
    </source>
</evidence>
<keyword evidence="5 15" id="KW-0963">Cytoplasm</keyword>
<dbReference type="InterPro" id="IPR002642">
    <property type="entry name" value="LysoPLipase_cat_dom"/>
</dbReference>
<dbReference type="Gene3D" id="2.60.40.150">
    <property type="entry name" value="C2 domain"/>
    <property type="match status" value="1"/>
</dbReference>
<name>A0AAV7MKT2_PLEWA</name>
<reference evidence="18" key="1">
    <citation type="journal article" date="2022" name="bioRxiv">
        <title>Sequencing and chromosome-scale assembly of the giantPleurodeles waltlgenome.</title>
        <authorList>
            <person name="Brown T."/>
            <person name="Elewa A."/>
            <person name="Iarovenko S."/>
            <person name="Subramanian E."/>
            <person name="Araus A.J."/>
            <person name="Petzold A."/>
            <person name="Susuki M."/>
            <person name="Suzuki K.-i.T."/>
            <person name="Hayashi T."/>
            <person name="Toyoda A."/>
            <person name="Oliveira C."/>
            <person name="Osipova E."/>
            <person name="Leigh N.D."/>
            <person name="Simon A."/>
            <person name="Yun M.H."/>
        </authorList>
    </citation>
    <scope>NUCLEOTIDE SEQUENCE</scope>
    <source>
        <strain evidence="18">20211129_DDA</strain>
        <tissue evidence="18">Liver</tissue>
    </source>
</reference>
<keyword evidence="11" id="KW-0472">Membrane</keyword>
<comment type="cofactor">
    <cofactor evidence="2">
        <name>Ca(2+)</name>
        <dbReference type="ChEBI" id="CHEBI:29108"/>
    </cofactor>
</comment>
<evidence type="ECO:0000256" key="9">
    <source>
        <dbReference type="ARBA" id="ARBA00022963"/>
    </source>
</evidence>
<dbReference type="SMART" id="SM00239">
    <property type="entry name" value="C2"/>
    <property type="match status" value="1"/>
</dbReference>
<keyword evidence="19" id="KW-1185">Reference proteome</keyword>
<evidence type="ECO:0000256" key="13">
    <source>
        <dbReference type="ARBA" id="ARBA00056109"/>
    </source>
</evidence>
<feature type="domain" description="C2" evidence="16">
    <location>
        <begin position="30"/>
        <end position="150"/>
    </location>
</feature>
<dbReference type="FunFam" id="3.40.1090.10:FF:000002">
    <property type="entry name" value="Phospholipase A2"/>
    <property type="match status" value="1"/>
</dbReference>
<dbReference type="Pfam" id="PF01735">
    <property type="entry name" value="PLA2_B"/>
    <property type="match status" value="1"/>
</dbReference>
<evidence type="ECO:0000256" key="6">
    <source>
        <dbReference type="ARBA" id="ARBA00022723"/>
    </source>
</evidence>
<evidence type="ECO:0000256" key="3">
    <source>
        <dbReference type="ARBA" id="ARBA00004170"/>
    </source>
</evidence>
<keyword evidence="9 14" id="KW-0442">Lipid degradation</keyword>
<dbReference type="EC" id="3.1.1.4" evidence="15"/>
<dbReference type="PANTHER" id="PTHR10728:SF22">
    <property type="entry name" value="CYTOSOLIC PHOSPHOLIPASE A2 ZETA"/>
    <property type="match status" value="1"/>
</dbReference>
<keyword evidence="7 14" id="KW-0378">Hydrolase</keyword>
<dbReference type="InterPro" id="IPR035892">
    <property type="entry name" value="C2_domain_sf"/>
</dbReference>
<evidence type="ECO:0000256" key="1">
    <source>
        <dbReference type="ARBA" id="ARBA00001604"/>
    </source>
</evidence>
<dbReference type="GO" id="GO:0031982">
    <property type="term" value="C:vesicle"/>
    <property type="evidence" value="ECO:0007669"/>
    <property type="project" value="TreeGrafter"/>
</dbReference>
<organism evidence="18 19">
    <name type="scientific">Pleurodeles waltl</name>
    <name type="common">Iberian ribbed newt</name>
    <dbReference type="NCBI Taxonomy" id="8319"/>
    <lineage>
        <taxon>Eukaryota</taxon>
        <taxon>Metazoa</taxon>
        <taxon>Chordata</taxon>
        <taxon>Craniata</taxon>
        <taxon>Vertebrata</taxon>
        <taxon>Euteleostomi</taxon>
        <taxon>Amphibia</taxon>
        <taxon>Batrachia</taxon>
        <taxon>Caudata</taxon>
        <taxon>Salamandroidea</taxon>
        <taxon>Salamandridae</taxon>
        <taxon>Pleurodelinae</taxon>
        <taxon>Pleurodeles</taxon>
    </lineage>
</organism>
<evidence type="ECO:0000256" key="14">
    <source>
        <dbReference type="PROSITE-ProRule" id="PRU00555"/>
    </source>
</evidence>
<dbReference type="GO" id="GO:0004622">
    <property type="term" value="F:phosphatidylcholine lysophospholipase activity"/>
    <property type="evidence" value="ECO:0007669"/>
    <property type="project" value="UniProtKB-EC"/>
</dbReference>
<dbReference type="Proteomes" id="UP001066276">
    <property type="component" value="Chromosome 9"/>
</dbReference>
<evidence type="ECO:0000259" key="16">
    <source>
        <dbReference type="PROSITE" id="PS50004"/>
    </source>
</evidence>
<keyword evidence="8 15" id="KW-0106">Calcium</keyword>
<evidence type="ECO:0000313" key="19">
    <source>
        <dbReference type="Proteomes" id="UP001066276"/>
    </source>
</evidence>
<evidence type="ECO:0000256" key="7">
    <source>
        <dbReference type="ARBA" id="ARBA00022801"/>
    </source>
</evidence>
<dbReference type="InterPro" id="IPR041847">
    <property type="entry name" value="C2_cPLA2"/>
</dbReference>
<dbReference type="GO" id="GO:0032587">
    <property type="term" value="C:ruffle membrane"/>
    <property type="evidence" value="ECO:0007669"/>
    <property type="project" value="TreeGrafter"/>
</dbReference>
<evidence type="ECO:0000313" key="18">
    <source>
        <dbReference type="EMBL" id="KAJ1103976.1"/>
    </source>
</evidence>
<dbReference type="GO" id="GO:0047498">
    <property type="term" value="F:calcium-dependent phospholipase A2 activity"/>
    <property type="evidence" value="ECO:0007669"/>
    <property type="project" value="TreeGrafter"/>
</dbReference>
<dbReference type="InterPro" id="IPR016035">
    <property type="entry name" value="Acyl_Trfase/lysoPLipase"/>
</dbReference>
<dbReference type="PANTHER" id="PTHR10728">
    <property type="entry name" value="CYTOSOLIC PHOSPHOLIPASE A2"/>
    <property type="match status" value="1"/>
</dbReference>
<dbReference type="InterPro" id="IPR000008">
    <property type="entry name" value="C2_dom"/>
</dbReference>
<comment type="subcellular location">
    <subcellularLocation>
        <location evidence="4">Cytoplasm</location>
        <location evidence="4">Cytosol</location>
    </subcellularLocation>
    <subcellularLocation>
        <location evidence="3">Membrane</location>
        <topology evidence="3">Peripheral membrane protein</topology>
    </subcellularLocation>
</comment>
<comment type="caution">
    <text evidence="18">The sequence shown here is derived from an EMBL/GenBank/DDBJ whole genome shotgun (WGS) entry which is preliminary data.</text>
</comment>
<dbReference type="EMBL" id="JANPWB010000013">
    <property type="protein sequence ID" value="KAJ1103976.1"/>
    <property type="molecule type" value="Genomic_DNA"/>
</dbReference>
<evidence type="ECO:0000259" key="17">
    <source>
        <dbReference type="PROSITE" id="PS51210"/>
    </source>
</evidence>
<evidence type="ECO:0000256" key="5">
    <source>
        <dbReference type="ARBA" id="ARBA00022490"/>
    </source>
</evidence>
<gene>
    <name evidence="18" type="ORF">NDU88_001392</name>
</gene>
<comment type="catalytic activity">
    <reaction evidence="1 15">
        <text>a 1,2-diacyl-sn-glycero-3-phosphocholine + H2O = a 1-acyl-sn-glycero-3-phosphocholine + a fatty acid + H(+)</text>
        <dbReference type="Rhea" id="RHEA:15801"/>
        <dbReference type="ChEBI" id="CHEBI:15377"/>
        <dbReference type="ChEBI" id="CHEBI:15378"/>
        <dbReference type="ChEBI" id="CHEBI:28868"/>
        <dbReference type="ChEBI" id="CHEBI:57643"/>
        <dbReference type="ChEBI" id="CHEBI:58168"/>
        <dbReference type="EC" id="3.1.1.4"/>
    </reaction>
</comment>
<protein>
    <recommendedName>
        <fullName evidence="15">Phospholipase A2</fullName>
        <ecNumber evidence="15">3.1.1.4</ecNumber>
    </recommendedName>
</protein>
<evidence type="ECO:0000256" key="11">
    <source>
        <dbReference type="ARBA" id="ARBA00023136"/>
    </source>
</evidence>
<dbReference type="SMART" id="SM00022">
    <property type="entry name" value="PLAc"/>
    <property type="match status" value="1"/>
</dbReference>
<dbReference type="AlphaFoldDB" id="A0AAV7MKT2"/>
<dbReference type="PROSITE" id="PS50004">
    <property type="entry name" value="C2"/>
    <property type="match status" value="1"/>
</dbReference>
<comment type="function">
    <text evidence="13">Selectively hydrolyzes arachidonyl phospholipids in the sn-2 position releasing arachidonic acid. Together with its lysophospholipid activity, it is implicated in the initiation of the inflammatory response.</text>
</comment>
<evidence type="ECO:0000256" key="12">
    <source>
        <dbReference type="ARBA" id="ARBA00049531"/>
    </source>
</evidence>
<comment type="domain">
    <text evidence="15">The N-terminal C2 domain associates with lipid membranes upon calcium binding.</text>
</comment>
<evidence type="ECO:0000256" key="2">
    <source>
        <dbReference type="ARBA" id="ARBA00001913"/>
    </source>
</evidence>
<dbReference type="GO" id="GO:0005829">
    <property type="term" value="C:cytosol"/>
    <property type="evidence" value="ECO:0007669"/>
    <property type="project" value="UniProtKB-SubCell"/>
</dbReference>
<dbReference type="GO" id="GO:0005544">
    <property type="term" value="F:calcium-dependent phospholipid binding"/>
    <property type="evidence" value="ECO:0007669"/>
    <property type="project" value="TreeGrafter"/>
</dbReference>
<dbReference type="SUPFAM" id="SSF52151">
    <property type="entry name" value="FabD/lysophospholipase-like"/>
    <property type="match status" value="1"/>
</dbReference>
<evidence type="ECO:0000256" key="15">
    <source>
        <dbReference type="RuleBase" id="RU362102"/>
    </source>
</evidence>
<dbReference type="GO" id="GO:0005509">
    <property type="term" value="F:calcium ion binding"/>
    <property type="evidence" value="ECO:0007669"/>
    <property type="project" value="InterPro"/>
</dbReference>
<dbReference type="InterPro" id="IPR040723">
    <property type="entry name" value="cPLA2_C2"/>
</dbReference>
<proteinExistence type="predicted"/>